<comment type="subcellular location">
    <subcellularLocation>
        <location evidence="1">Cell membrane</location>
        <topology evidence="1">Multi-pass membrane protein</topology>
    </subcellularLocation>
</comment>
<protein>
    <submittedName>
        <fullName evidence="7">Putrescine transporter</fullName>
    </submittedName>
</protein>
<evidence type="ECO:0000256" key="6">
    <source>
        <dbReference type="SAM" id="Phobius"/>
    </source>
</evidence>
<evidence type="ECO:0000256" key="3">
    <source>
        <dbReference type="ARBA" id="ARBA00022692"/>
    </source>
</evidence>
<feature type="transmembrane region" description="Helical" evidence="6">
    <location>
        <begin position="90"/>
        <end position="110"/>
    </location>
</feature>
<gene>
    <name evidence="7" type="primary">potE_3</name>
    <name evidence="7" type="ORF">NCTC9962_03038</name>
</gene>
<organism evidence="7 8">
    <name type="scientific">Escherichia coli</name>
    <dbReference type="NCBI Taxonomy" id="562"/>
    <lineage>
        <taxon>Bacteria</taxon>
        <taxon>Pseudomonadati</taxon>
        <taxon>Pseudomonadota</taxon>
        <taxon>Gammaproteobacteria</taxon>
        <taxon>Enterobacterales</taxon>
        <taxon>Enterobacteriaceae</taxon>
        <taxon>Escherichia</taxon>
    </lineage>
</organism>
<proteinExistence type="predicted"/>
<sequence length="172" mass="18286">MSQAKSNKMGVVQLTILTMVNMMGSGIIMLPTKLAEVGTISIISWLVTAVGSMALAWAFAKCGMFSRKSGGMGGYAEYAFGKSGNFMANYTYGVSLLIANVAIAISAVGYGTELLGAEFVASADWSCDHRGAVDLYRWLTLVVRALPGKSVALPCGGHYSGRRSVHYWLVLV</sequence>
<keyword evidence="2" id="KW-1003">Cell membrane</keyword>
<dbReference type="InterPro" id="IPR002293">
    <property type="entry name" value="AA/rel_permease1"/>
</dbReference>
<evidence type="ECO:0000313" key="8">
    <source>
        <dbReference type="Proteomes" id="UP000254052"/>
    </source>
</evidence>
<dbReference type="PANTHER" id="PTHR42770:SF6">
    <property type="entry name" value="PUTRESCINE TRANSPORTER POTE"/>
    <property type="match status" value="1"/>
</dbReference>
<dbReference type="InterPro" id="IPR050367">
    <property type="entry name" value="APC_superfamily"/>
</dbReference>
<evidence type="ECO:0000256" key="4">
    <source>
        <dbReference type="ARBA" id="ARBA00022989"/>
    </source>
</evidence>
<dbReference type="GO" id="GO:0005886">
    <property type="term" value="C:plasma membrane"/>
    <property type="evidence" value="ECO:0007669"/>
    <property type="project" value="UniProtKB-SubCell"/>
</dbReference>
<evidence type="ECO:0000256" key="1">
    <source>
        <dbReference type="ARBA" id="ARBA00004651"/>
    </source>
</evidence>
<dbReference type="EMBL" id="UGED01000007">
    <property type="protein sequence ID" value="STL43438.1"/>
    <property type="molecule type" value="Genomic_DNA"/>
</dbReference>
<reference evidence="7 8" key="1">
    <citation type="submission" date="2018-06" db="EMBL/GenBank/DDBJ databases">
        <authorList>
            <consortium name="Pathogen Informatics"/>
            <person name="Doyle S."/>
        </authorList>
    </citation>
    <scope>NUCLEOTIDE SEQUENCE [LARGE SCALE GENOMIC DNA]</scope>
    <source>
        <strain evidence="7 8">NCTC9962</strain>
    </source>
</reference>
<feature type="transmembrane region" description="Helical" evidence="6">
    <location>
        <begin position="42"/>
        <end position="60"/>
    </location>
</feature>
<keyword evidence="5 6" id="KW-0472">Membrane</keyword>
<dbReference type="Gene3D" id="1.20.1740.10">
    <property type="entry name" value="Amino acid/polyamine transporter I"/>
    <property type="match status" value="1"/>
</dbReference>
<accession>A0A377B163</accession>
<name>A0A377B163_ECOLX</name>
<dbReference type="Pfam" id="PF13520">
    <property type="entry name" value="AA_permease_2"/>
    <property type="match status" value="1"/>
</dbReference>
<keyword evidence="4 6" id="KW-1133">Transmembrane helix</keyword>
<feature type="transmembrane region" description="Helical" evidence="6">
    <location>
        <begin position="12"/>
        <end position="30"/>
    </location>
</feature>
<evidence type="ECO:0000256" key="5">
    <source>
        <dbReference type="ARBA" id="ARBA00023136"/>
    </source>
</evidence>
<dbReference type="PANTHER" id="PTHR42770">
    <property type="entry name" value="AMINO ACID TRANSPORTER-RELATED"/>
    <property type="match status" value="1"/>
</dbReference>
<dbReference type="GO" id="GO:0022857">
    <property type="term" value="F:transmembrane transporter activity"/>
    <property type="evidence" value="ECO:0007669"/>
    <property type="project" value="InterPro"/>
</dbReference>
<dbReference type="AlphaFoldDB" id="A0A377B163"/>
<keyword evidence="3 6" id="KW-0812">Transmembrane</keyword>
<evidence type="ECO:0000313" key="7">
    <source>
        <dbReference type="EMBL" id="STL43438.1"/>
    </source>
</evidence>
<dbReference type="Proteomes" id="UP000254052">
    <property type="component" value="Unassembled WGS sequence"/>
</dbReference>
<evidence type="ECO:0000256" key="2">
    <source>
        <dbReference type="ARBA" id="ARBA00022475"/>
    </source>
</evidence>